<comment type="similarity">
    <text evidence="2">Belongs to the autoinducer-2 exporter (AI-2E) (TC 2.A.86) family.</text>
</comment>
<dbReference type="GO" id="GO:0005886">
    <property type="term" value="C:plasma membrane"/>
    <property type="evidence" value="ECO:0007669"/>
    <property type="project" value="UniProtKB-SubCell"/>
</dbReference>
<protein>
    <submittedName>
        <fullName evidence="10">Transporter</fullName>
    </submittedName>
</protein>
<name>A0A0R3MPU6_9BRAD</name>
<dbReference type="RefSeq" id="WP_057859648.1">
    <property type="nucleotide sequence ID" value="NZ_LLYB01000077.1"/>
</dbReference>
<keyword evidence="4" id="KW-1003">Cell membrane</keyword>
<feature type="transmembrane region" description="Helical" evidence="9">
    <location>
        <begin position="345"/>
        <end position="365"/>
    </location>
</feature>
<feature type="transmembrane region" description="Helical" evidence="9">
    <location>
        <begin position="241"/>
        <end position="263"/>
    </location>
</feature>
<evidence type="ECO:0000256" key="2">
    <source>
        <dbReference type="ARBA" id="ARBA00009773"/>
    </source>
</evidence>
<evidence type="ECO:0000313" key="10">
    <source>
        <dbReference type="EMBL" id="KRR22121.1"/>
    </source>
</evidence>
<evidence type="ECO:0000256" key="4">
    <source>
        <dbReference type="ARBA" id="ARBA00022475"/>
    </source>
</evidence>
<dbReference type="PANTHER" id="PTHR21716">
    <property type="entry name" value="TRANSMEMBRANE PROTEIN"/>
    <property type="match status" value="1"/>
</dbReference>
<evidence type="ECO:0000256" key="6">
    <source>
        <dbReference type="ARBA" id="ARBA00022989"/>
    </source>
</evidence>
<feature type="transmembrane region" description="Helical" evidence="9">
    <location>
        <begin position="182"/>
        <end position="201"/>
    </location>
</feature>
<sequence length="640" mass="68547">MEEKSPQIKLAQPRGTVLTNMAAAALIIAALYFGREIFVPFALAVLLSFVLAPFVMRLRAWRIPRTISVLVVVFIGFSIIFSLGGLMVSQATRLAAKLPGYQQTLSDKVESLRGLMGGSRTLEQASTVLKELKTELQHRDAAGRPADGDPIQPSDKPTPIPVEIRQPDPGALSTFGAIIQPLISPLTTTGIVVIFVVFVLLQREDLRNRLVRLAGSRDIQRTTAALDDAGKRLSKLFLTQIAFNAVFGLAIGIGLEFIGVPSAPLWGLVAMIMRFVPYIGALISAVFPLILAAAVGSGWQMLILTAALFVVLELLAGQVLEPLIFGHSSGLSPVAIILSASFWTWLWGPVGLVLATPLTVCLVVLGRHVDRLKFLDVMLGDRPPLTPPQLAYQRMLAGDPIEAVEQAHEYLNESSLENYYDDILLKGLRLAEADRQLGHLDEERLNRVVSTVEELVAELEAHHNAVATEARTPDLSSTPGAAIAIEHASSRHALIPEQPTSPLSVVCIPGAGRLDEATALALAHLLRHRGIKAIAEQADALSMSKLLSLELADTALVCVCYLSEPSAARIQHAVRGLSRRIDGTHILLALLGTEAAKSEENASNALVTGGSFGATLEAIVQVTSEQRVDASGQAKVAATA</sequence>
<dbReference type="AlphaFoldDB" id="A0A0R3MPU6"/>
<dbReference type="PANTHER" id="PTHR21716:SF53">
    <property type="entry name" value="PERMEASE PERM-RELATED"/>
    <property type="match status" value="1"/>
</dbReference>
<accession>A0A0R3MPU6</accession>
<dbReference type="InterPro" id="IPR002549">
    <property type="entry name" value="AI-2E-like"/>
</dbReference>
<feature type="transmembrane region" description="Helical" evidence="9">
    <location>
        <begin position="37"/>
        <end position="55"/>
    </location>
</feature>
<evidence type="ECO:0000256" key="9">
    <source>
        <dbReference type="SAM" id="Phobius"/>
    </source>
</evidence>
<feature type="transmembrane region" description="Helical" evidence="9">
    <location>
        <begin position="12"/>
        <end position="31"/>
    </location>
</feature>
<evidence type="ECO:0000256" key="7">
    <source>
        <dbReference type="ARBA" id="ARBA00023136"/>
    </source>
</evidence>
<evidence type="ECO:0000256" key="8">
    <source>
        <dbReference type="SAM" id="MobiDB-lite"/>
    </source>
</evidence>
<comment type="caution">
    <text evidence="10">The sequence shown here is derived from an EMBL/GenBank/DDBJ whole genome shotgun (WGS) entry which is preliminary data.</text>
</comment>
<proteinExistence type="inferred from homology"/>
<feature type="transmembrane region" description="Helical" evidence="9">
    <location>
        <begin position="67"/>
        <end position="88"/>
    </location>
</feature>
<comment type="subcellular location">
    <subcellularLocation>
        <location evidence="1">Cell membrane</location>
        <topology evidence="1">Multi-pass membrane protein</topology>
    </subcellularLocation>
</comment>
<evidence type="ECO:0000256" key="1">
    <source>
        <dbReference type="ARBA" id="ARBA00004651"/>
    </source>
</evidence>
<dbReference type="EMBL" id="LLYB01000077">
    <property type="protein sequence ID" value="KRR22121.1"/>
    <property type="molecule type" value="Genomic_DNA"/>
</dbReference>
<organism evidence="10 11">
    <name type="scientific">Bradyrhizobium lablabi</name>
    <dbReference type="NCBI Taxonomy" id="722472"/>
    <lineage>
        <taxon>Bacteria</taxon>
        <taxon>Pseudomonadati</taxon>
        <taxon>Pseudomonadota</taxon>
        <taxon>Alphaproteobacteria</taxon>
        <taxon>Hyphomicrobiales</taxon>
        <taxon>Nitrobacteraceae</taxon>
        <taxon>Bradyrhizobium</taxon>
    </lineage>
</organism>
<evidence type="ECO:0000256" key="5">
    <source>
        <dbReference type="ARBA" id="ARBA00022692"/>
    </source>
</evidence>
<feature type="region of interest" description="Disordered" evidence="8">
    <location>
        <begin position="139"/>
        <end position="159"/>
    </location>
</feature>
<evidence type="ECO:0000256" key="3">
    <source>
        <dbReference type="ARBA" id="ARBA00022448"/>
    </source>
</evidence>
<feature type="transmembrane region" description="Helical" evidence="9">
    <location>
        <begin position="302"/>
        <end position="325"/>
    </location>
</feature>
<dbReference type="Pfam" id="PF01594">
    <property type="entry name" value="AI-2E_transport"/>
    <property type="match status" value="2"/>
</dbReference>
<dbReference type="OrthoDB" id="9799225at2"/>
<feature type="transmembrane region" description="Helical" evidence="9">
    <location>
        <begin position="275"/>
        <end position="295"/>
    </location>
</feature>
<keyword evidence="5 9" id="KW-0812">Transmembrane</keyword>
<gene>
    <name evidence="10" type="ORF">CQ14_39185</name>
</gene>
<keyword evidence="3" id="KW-0813">Transport</keyword>
<reference evidence="10 11" key="1">
    <citation type="submission" date="2014-03" db="EMBL/GenBank/DDBJ databases">
        <title>Bradyrhizobium valentinum sp. nov., isolated from effective nodules of Lupinus mariae-josephae, a lupine endemic of basic-lime soils in Eastern Spain.</title>
        <authorList>
            <person name="Duran D."/>
            <person name="Rey L."/>
            <person name="Navarro A."/>
            <person name="Busquets A."/>
            <person name="Imperial J."/>
            <person name="Ruiz-Argueso T."/>
        </authorList>
    </citation>
    <scope>NUCLEOTIDE SEQUENCE [LARGE SCALE GENOMIC DNA]</scope>
    <source>
        <strain evidence="10 11">CCBAU 23086</strain>
    </source>
</reference>
<dbReference type="Proteomes" id="UP000051660">
    <property type="component" value="Unassembled WGS sequence"/>
</dbReference>
<keyword evidence="7 9" id="KW-0472">Membrane</keyword>
<evidence type="ECO:0000313" key="11">
    <source>
        <dbReference type="Proteomes" id="UP000051660"/>
    </source>
</evidence>
<keyword evidence="6 9" id="KW-1133">Transmembrane helix</keyword>